<accession>A0ABZ1IPA1</accession>
<feature type="region of interest" description="Disordered" evidence="1">
    <location>
        <begin position="1"/>
        <end position="27"/>
    </location>
</feature>
<dbReference type="EMBL" id="CP108125">
    <property type="protein sequence ID" value="WTO81575.1"/>
    <property type="molecule type" value="Genomic_DNA"/>
</dbReference>
<reference evidence="2 3" key="1">
    <citation type="submission" date="2022-10" db="EMBL/GenBank/DDBJ databases">
        <title>The complete genomes of actinobacterial strains from the NBC collection.</title>
        <authorList>
            <person name="Joergensen T.S."/>
            <person name="Alvarez Arevalo M."/>
            <person name="Sterndorff E.B."/>
            <person name="Faurdal D."/>
            <person name="Vuksanovic O."/>
            <person name="Mourched A.-S."/>
            <person name="Charusanti P."/>
            <person name="Shaw S."/>
            <person name="Blin K."/>
            <person name="Weber T."/>
        </authorList>
    </citation>
    <scope>NUCLEOTIDE SEQUENCE [LARGE SCALE GENOMIC DNA]</scope>
    <source>
        <strain evidence="2 3">NBC_00206</strain>
    </source>
</reference>
<gene>
    <name evidence="2" type="ORF">OHU27_03765</name>
</gene>
<feature type="region of interest" description="Disordered" evidence="1">
    <location>
        <begin position="53"/>
        <end position="98"/>
    </location>
</feature>
<protein>
    <submittedName>
        <fullName evidence="2">Uncharacterized protein</fullName>
    </submittedName>
</protein>
<sequence>MDNRDTARRVLGNDSAPLSYVVPPTGTPGGRPSIYAALVAEWRANGRTVPTRLDTRRDASATGLGAAGTSWAVGRWRGPAGTKEPDRGTERSFATTEPVPAVVVPRGLPGPVNLWEWDGAAGHVSVVAPPTTDD</sequence>
<proteinExistence type="predicted"/>
<evidence type="ECO:0000313" key="2">
    <source>
        <dbReference type="EMBL" id="WTO81575.1"/>
    </source>
</evidence>
<evidence type="ECO:0000313" key="3">
    <source>
        <dbReference type="Proteomes" id="UP001622690"/>
    </source>
</evidence>
<dbReference type="Proteomes" id="UP001622690">
    <property type="component" value="Chromosome"/>
</dbReference>
<dbReference type="RefSeq" id="WP_406256540.1">
    <property type="nucleotide sequence ID" value="NZ_CP108125.1"/>
</dbReference>
<name>A0ABZ1IPA1_9ACTN</name>
<feature type="compositionally biased region" description="Low complexity" evidence="1">
    <location>
        <begin position="60"/>
        <end position="72"/>
    </location>
</feature>
<keyword evidence="3" id="KW-1185">Reference proteome</keyword>
<organism evidence="2 3">
    <name type="scientific">Streptomyces nigra</name>
    <dbReference type="NCBI Taxonomy" id="1827580"/>
    <lineage>
        <taxon>Bacteria</taxon>
        <taxon>Bacillati</taxon>
        <taxon>Actinomycetota</taxon>
        <taxon>Actinomycetes</taxon>
        <taxon>Kitasatosporales</taxon>
        <taxon>Streptomycetaceae</taxon>
        <taxon>Streptomyces</taxon>
    </lineage>
</organism>
<evidence type="ECO:0000256" key="1">
    <source>
        <dbReference type="SAM" id="MobiDB-lite"/>
    </source>
</evidence>